<dbReference type="PROSITE" id="PS00775">
    <property type="entry name" value="GLYCOSYL_HYDROL_F3"/>
    <property type="match status" value="1"/>
</dbReference>
<dbReference type="InterPro" id="IPR006311">
    <property type="entry name" value="TAT_signal"/>
</dbReference>
<dbReference type="InterPro" id="IPR019800">
    <property type="entry name" value="Glyco_hydro_3_AS"/>
</dbReference>
<proteinExistence type="inferred from homology"/>
<protein>
    <submittedName>
        <fullName evidence="8">GH3</fullName>
    </submittedName>
</protein>
<dbReference type="Gene3D" id="2.60.120.430">
    <property type="entry name" value="Galactose-binding lectin"/>
    <property type="match status" value="1"/>
</dbReference>
<dbReference type="GO" id="GO:0008422">
    <property type="term" value="F:beta-glucosidase activity"/>
    <property type="evidence" value="ECO:0007669"/>
    <property type="project" value="TreeGrafter"/>
</dbReference>
<dbReference type="SUPFAM" id="SSF52279">
    <property type="entry name" value="Beta-D-glucan exohydrolase, C-terminal domain"/>
    <property type="match status" value="1"/>
</dbReference>
<dbReference type="SUPFAM" id="SSF51445">
    <property type="entry name" value="(Trans)glycosidases"/>
    <property type="match status" value="1"/>
</dbReference>
<keyword evidence="3" id="KW-0326">Glycosidase</keyword>
<dbReference type="PRINTS" id="PR00133">
    <property type="entry name" value="GLHYDRLASE3"/>
</dbReference>
<comment type="similarity">
    <text evidence="1 3">Belongs to the glycosyl hydrolase 3 family.</text>
</comment>
<feature type="signal peptide" evidence="4">
    <location>
        <begin position="1"/>
        <end position="26"/>
    </location>
</feature>
<dbReference type="Gene3D" id="3.40.50.1700">
    <property type="entry name" value="Glycoside hydrolase family 3 C-terminal domain"/>
    <property type="match status" value="1"/>
</dbReference>
<dbReference type="AlphaFoldDB" id="A0A6J4IPG7"/>
<accession>A0A6J4IPG7</accession>
<evidence type="ECO:0000259" key="7">
    <source>
        <dbReference type="Pfam" id="PF18559"/>
    </source>
</evidence>
<dbReference type="InterPro" id="IPR002772">
    <property type="entry name" value="Glyco_hydro_3_C"/>
</dbReference>
<dbReference type="Pfam" id="PF01915">
    <property type="entry name" value="Glyco_hydro_3_C"/>
    <property type="match status" value="1"/>
</dbReference>
<dbReference type="InterPro" id="IPR001764">
    <property type="entry name" value="Glyco_hydro_3_N"/>
</dbReference>
<feature type="chain" id="PRO_5038391852" evidence="4">
    <location>
        <begin position="27"/>
        <end position="887"/>
    </location>
</feature>
<dbReference type="Pfam" id="PF18559">
    <property type="entry name" value="Exop_C"/>
    <property type="match status" value="1"/>
</dbReference>
<dbReference type="InterPro" id="IPR017853">
    <property type="entry name" value="GH"/>
</dbReference>
<dbReference type="PANTHER" id="PTHR30620:SF77">
    <property type="entry name" value="LYSOSOMAL BETA GLUCOSIDASE-LIKE"/>
    <property type="match status" value="1"/>
</dbReference>
<name>A0A6J4IPG7_9ACTN</name>
<feature type="domain" description="Glycoside hydrolase family 3 C-terminal" evidence="6">
    <location>
        <begin position="456"/>
        <end position="670"/>
    </location>
</feature>
<evidence type="ECO:0000313" key="8">
    <source>
        <dbReference type="EMBL" id="CAA9258443.1"/>
    </source>
</evidence>
<dbReference type="PANTHER" id="PTHR30620">
    <property type="entry name" value="PERIPLASMIC BETA-GLUCOSIDASE-RELATED"/>
    <property type="match status" value="1"/>
</dbReference>
<organism evidence="8">
    <name type="scientific">uncultured Mycobacteriales bacterium</name>
    <dbReference type="NCBI Taxonomy" id="581187"/>
    <lineage>
        <taxon>Bacteria</taxon>
        <taxon>Bacillati</taxon>
        <taxon>Actinomycetota</taxon>
        <taxon>Actinomycetes</taxon>
        <taxon>Mycobacteriales</taxon>
        <taxon>environmental samples</taxon>
    </lineage>
</organism>
<dbReference type="InterPro" id="IPR036881">
    <property type="entry name" value="Glyco_hydro_3_C_sf"/>
</dbReference>
<gene>
    <name evidence="8" type="ORF">AVDCRST_MAG41-2290</name>
</gene>
<keyword evidence="4" id="KW-0732">Signal</keyword>
<evidence type="ECO:0000256" key="4">
    <source>
        <dbReference type="SAM" id="SignalP"/>
    </source>
</evidence>
<dbReference type="GO" id="GO:0009251">
    <property type="term" value="P:glucan catabolic process"/>
    <property type="evidence" value="ECO:0007669"/>
    <property type="project" value="TreeGrafter"/>
</dbReference>
<dbReference type="Gene3D" id="3.20.20.300">
    <property type="entry name" value="Glycoside hydrolase, family 3, N-terminal domain"/>
    <property type="match status" value="1"/>
</dbReference>
<dbReference type="InterPro" id="IPR051915">
    <property type="entry name" value="Cellulose_Degrad_GH3"/>
</dbReference>
<evidence type="ECO:0000259" key="5">
    <source>
        <dbReference type="Pfam" id="PF00933"/>
    </source>
</evidence>
<dbReference type="InterPro" id="IPR041443">
    <property type="entry name" value="Exop_C"/>
</dbReference>
<dbReference type="InterPro" id="IPR036962">
    <property type="entry name" value="Glyco_hydro_3_N_sf"/>
</dbReference>
<dbReference type="Pfam" id="PF00933">
    <property type="entry name" value="Glyco_hydro_3"/>
    <property type="match status" value="1"/>
</dbReference>
<evidence type="ECO:0000256" key="2">
    <source>
        <dbReference type="ARBA" id="ARBA00022801"/>
    </source>
</evidence>
<evidence type="ECO:0000259" key="6">
    <source>
        <dbReference type="Pfam" id="PF01915"/>
    </source>
</evidence>
<dbReference type="PROSITE" id="PS51318">
    <property type="entry name" value="TAT"/>
    <property type="match status" value="1"/>
</dbReference>
<evidence type="ECO:0000256" key="1">
    <source>
        <dbReference type="ARBA" id="ARBA00005336"/>
    </source>
</evidence>
<dbReference type="EMBL" id="CADCTP010000211">
    <property type="protein sequence ID" value="CAA9258443.1"/>
    <property type="molecule type" value="Genomic_DNA"/>
</dbReference>
<feature type="domain" description="Glycoside hydrolase family 3 N-terminal" evidence="5">
    <location>
        <begin position="92"/>
        <end position="418"/>
    </location>
</feature>
<reference evidence="8" key="1">
    <citation type="submission" date="2020-02" db="EMBL/GenBank/DDBJ databases">
        <authorList>
            <person name="Meier V. D."/>
        </authorList>
    </citation>
    <scope>NUCLEOTIDE SEQUENCE</scope>
    <source>
        <strain evidence="8">AVDCRST_MAG41</strain>
    </source>
</reference>
<evidence type="ECO:0000256" key="3">
    <source>
        <dbReference type="RuleBase" id="RU361161"/>
    </source>
</evidence>
<keyword evidence="2 3" id="KW-0378">Hydrolase</keyword>
<sequence>MRLSLSTRRAVLAATLVAVTSAGLPAAPGSAAPAAAPTAGQPVVGPLAPDSTGCARIPDRLPTLADWPTVLDNVPTDAVLEARIRSIVGGMTLAEKIGQMTQPEITSITPAEVRQHHIGSILNGGGAWPNADKRASPQDWLRLADAYWQASMESNAGTKIPVIWGIDAVHGNNNVYGATLFPHNIGLGAAHDPCLVRDIGAATATQMRATGQDWAFAPTLAVVRDDRWGRTYEGYSEDPRITRAYGFEATKGLQGGLRPGTRGVIATAKHFIGDGGTERGVDQGVNAATEAELINVHGQGYYGSLAAGAQTVMVSFNSWTNEAAGIAEGKLHGSRYALTDVLKRKMAFDGVVVSDWNGIGQVPGCTNSRCARAINAGIDVVMVPADWRAFITETTALVESGEIPMSRIDDAVSRILRVKFRSGVFGQPKPSLRRHAGEAAALQAWQLARRAVRESLVLLKNDGNVLPLKPTARVLVVGKSADSMSNQTGGWSLTWQGTGNTNADFPTGTTVLGGLREALGDADVTFAATGEGVDPAGYDAVVAVIGETPYAEGVGDIGRRTLTNATLRPDDLAVLNRVTGRGAPVVTVLVSGRPLHVNAELNRSQAFVAAWLPGTEGGGVADLLVRGPYTGTGFTGRLSYSWPRSACQTPLNAGDAGYDPLFRLGHGLRYTDRVTLGPLDESVPAGGCSTGGGGGTATEDREVFNRGDVPPYAAYIGSPDNWGGTPVGNDPSQVVSHTNISVSTSDVNVQQDARRVTWTGTGPGQFYLQEPGTGSDLRGYLNATGALVFDTIVHSPPAGTVVLRADCVYPCIGELPGTSLFRSLPVGTRTTVKVPLSCFDAAGLDFSTVNTPMVLFTEGAFSLSVANVRWSPGAGDDPDAVRCADLS</sequence>
<feature type="domain" description="ExoP galactose-binding-like" evidence="7">
    <location>
        <begin position="711"/>
        <end position="870"/>
    </location>
</feature>